<dbReference type="PANTHER" id="PTHR18964:SF146">
    <property type="entry name" value="POLYPHOSPHATE GLUCOKINASE"/>
    <property type="match status" value="1"/>
</dbReference>
<evidence type="ECO:0000313" key="2">
    <source>
        <dbReference type="EMBL" id="MDH6283894.1"/>
    </source>
</evidence>
<dbReference type="EC" id="2.7.1.63" evidence="2"/>
<organism evidence="2 3">
    <name type="scientific">Prescottella agglutinans</name>
    <dbReference type="NCBI Taxonomy" id="1644129"/>
    <lineage>
        <taxon>Bacteria</taxon>
        <taxon>Bacillati</taxon>
        <taxon>Actinomycetota</taxon>
        <taxon>Actinomycetes</taxon>
        <taxon>Mycobacteriales</taxon>
        <taxon>Nocardiaceae</taxon>
        <taxon>Prescottella</taxon>
    </lineage>
</organism>
<dbReference type="SUPFAM" id="SSF53067">
    <property type="entry name" value="Actin-like ATPase domain"/>
    <property type="match status" value="1"/>
</dbReference>
<dbReference type="RefSeq" id="WP_280763147.1">
    <property type="nucleotide sequence ID" value="NZ_JARXVC010000016.1"/>
</dbReference>
<dbReference type="PANTHER" id="PTHR18964">
    <property type="entry name" value="ROK (REPRESSOR, ORF, KINASE) FAMILY"/>
    <property type="match status" value="1"/>
</dbReference>
<evidence type="ECO:0000313" key="3">
    <source>
        <dbReference type="Proteomes" id="UP001160334"/>
    </source>
</evidence>
<dbReference type="Gene3D" id="3.30.420.40">
    <property type="match status" value="2"/>
</dbReference>
<reference evidence="2 3" key="1">
    <citation type="submission" date="2023-04" db="EMBL/GenBank/DDBJ databases">
        <title>Forest soil microbial communities from Buena Vista Peninsula, Colon Province, Panama.</title>
        <authorList>
            <person name="Bouskill N."/>
        </authorList>
    </citation>
    <scope>NUCLEOTIDE SEQUENCE [LARGE SCALE GENOMIC DNA]</scope>
    <source>
        <strain evidence="2 3">CFH S0262</strain>
    </source>
</reference>
<keyword evidence="2" id="KW-0808">Transferase</keyword>
<sequence>MTVDRGARYRLGIDIGGSNIKGGVVDVTRGELVGERHVVSTPQPCTPESTAQTVADIADHFGWSGPVGVTLPAVVTGGIVRTAANIHEAWIGTDARDLFSRALQGVDVTVVNDADAAGLAEYRYGAATDGVVIVVTFGTGIGSALLHDGLLVPNTELGHMHVAGIEAEKLAAASVKHRRQLSFGDWADRASTVLGHIENLFWPDLFVVGGEISRDGSEWIPLLSVRTPVVAAGLLNSAGVIGAALAARSSDLVAV</sequence>
<gene>
    <name evidence="2" type="ORF">M2280_005145</name>
</gene>
<comment type="caution">
    <text evidence="2">The sequence shown here is derived from an EMBL/GenBank/DDBJ whole genome shotgun (WGS) entry which is preliminary data.</text>
</comment>
<dbReference type="CDD" id="cd24058">
    <property type="entry name" value="ASKHA_NBD_ROK_PPGK"/>
    <property type="match status" value="1"/>
</dbReference>
<proteinExistence type="inferred from homology"/>
<comment type="similarity">
    <text evidence="1">Belongs to the ROK (NagC/XylR) family.</text>
</comment>
<name>A0ABT6MHU3_9NOCA</name>
<dbReference type="Pfam" id="PF00480">
    <property type="entry name" value="ROK"/>
    <property type="match status" value="1"/>
</dbReference>
<dbReference type="GO" id="GO:0047330">
    <property type="term" value="F:polyphosphate-glucose phosphotransferase activity"/>
    <property type="evidence" value="ECO:0007669"/>
    <property type="project" value="UniProtKB-EC"/>
</dbReference>
<dbReference type="InterPro" id="IPR043129">
    <property type="entry name" value="ATPase_NBD"/>
</dbReference>
<accession>A0ABT6MHU3</accession>
<keyword evidence="3" id="KW-1185">Reference proteome</keyword>
<dbReference type="Proteomes" id="UP001160334">
    <property type="component" value="Unassembled WGS sequence"/>
</dbReference>
<dbReference type="InterPro" id="IPR000600">
    <property type="entry name" value="ROK"/>
</dbReference>
<dbReference type="NCBIfam" id="NF045942">
    <property type="entry name" value="PolPhglucPhase"/>
    <property type="match status" value="1"/>
</dbReference>
<evidence type="ECO:0000256" key="1">
    <source>
        <dbReference type="ARBA" id="ARBA00006479"/>
    </source>
</evidence>
<protein>
    <submittedName>
        <fullName evidence="2">Polyphosphate glucokinase</fullName>
        <ecNumber evidence="2">2.7.1.63</ecNumber>
    </submittedName>
</protein>
<dbReference type="EMBL" id="JARXVC010000016">
    <property type="protein sequence ID" value="MDH6283894.1"/>
    <property type="molecule type" value="Genomic_DNA"/>
</dbReference>